<dbReference type="CDD" id="cd00082">
    <property type="entry name" value="HisKA"/>
    <property type="match status" value="1"/>
</dbReference>
<comment type="caution">
    <text evidence="10">The sequence shown here is derived from an EMBL/GenBank/DDBJ whole genome shotgun (WGS) entry which is preliminary data.</text>
</comment>
<evidence type="ECO:0000313" key="11">
    <source>
        <dbReference type="Proteomes" id="UP001595615"/>
    </source>
</evidence>
<evidence type="ECO:0000259" key="9">
    <source>
        <dbReference type="PROSITE" id="PS50109"/>
    </source>
</evidence>
<keyword evidence="6" id="KW-0418">Kinase</keyword>
<dbReference type="PANTHER" id="PTHR43065:SF10">
    <property type="entry name" value="PEROXIDE STRESS-ACTIVATED HISTIDINE KINASE MAK3"/>
    <property type="match status" value="1"/>
</dbReference>
<dbReference type="InterPro" id="IPR000014">
    <property type="entry name" value="PAS"/>
</dbReference>
<dbReference type="RefSeq" id="WP_380858919.1">
    <property type="nucleotide sequence ID" value="NZ_JBHRXV010000004.1"/>
</dbReference>
<comment type="catalytic activity">
    <reaction evidence="1">
        <text>ATP + protein L-histidine = ADP + protein N-phospho-L-histidine.</text>
        <dbReference type="EC" id="2.7.13.3"/>
    </reaction>
</comment>
<dbReference type="PROSITE" id="PS50109">
    <property type="entry name" value="HIS_KIN"/>
    <property type="match status" value="1"/>
</dbReference>
<reference evidence="11" key="1">
    <citation type="journal article" date="2019" name="Int. J. Syst. Evol. Microbiol.">
        <title>The Global Catalogue of Microorganisms (GCM) 10K type strain sequencing project: providing services to taxonomists for standard genome sequencing and annotation.</title>
        <authorList>
            <consortium name="The Broad Institute Genomics Platform"/>
            <consortium name="The Broad Institute Genome Sequencing Center for Infectious Disease"/>
            <person name="Wu L."/>
            <person name="Ma J."/>
        </authorList>
    </citation>
    <scope>NUCLEOTIDE SEQUENCE [LARGE SCALE GENOMIC DNA]</scope>
    <source>
        <strain evidence="11">KCTC 42644</strain>
    </source>
</reference>
<evidence type="ECO:0000256" key="5">
    <source>
        <dbReference type="ARBA" id="ARBA00022741"/>
    </source>
</evidence>
<evidence type="ECO:0000256" key="6">
    <source>
        <dbReference type="ARBA" id="ARBA00022777"/>
    </source>
</evidence>
<proteinExistence type="predicted"/>
<dbReference type="Gene3D" id="3.30.565.10">
    <property type="entry name" value="Histidine kinase-like ATPase, C-terminal domain"/>
    <property type="match status" value="1"/>
</dbReference>
<dbReference type="Proteomes" id="UP001595615">
    <property type="component" value="Unassembled WGS sequence"/>
</dbReference>
<evidence type="ECO:0000313" key="10">
    <source>
        <dbReference type="EMBL" id="MFC3712307.1"/>
    </source>
</evidence>
<dbReference type="Pfam" id="PF00512">
    <property type="entry name" value="HisKA"/>
    <property type="match status" value="1"/>
</dbReference>
<dbReference type="InterPro" id="IPR003594">
    <property type="entry name" value="HATPase_dom"/>
</dbReference>
<protein>
    <recommendedName>
        <fullName evidence="2">histidine kinase</fullName>
        <ecNumber evidence="2">2.7.13.3</ecNumber>
    </recommendedName>
</protein>
<evidence type="ECO:0000256" key="8">
    <source>
        <dbReference type="ARBA" id="ARBA00023012"/>
    </source>
</evidence>
<evidence type="ECO:0000256" key="3">
    <source>
        <dbReference type="ARBA" id="ARBA00022553"/>
    </source>
</evidence>
<dbReference type="Gene3D" id="3.30.450.20">
    <property type="entry name" value="PAS domain"/>
    <property type="match status" value="2"/>
</dbReference>
<dbReference type="EMBL" id="JBHRXV010000004">
    <property type="protein sequence ID" value="MFC3712307.1"/>
    <property type="molecule type" value="Genomic_DNA"/>
</dbReference>
<sequence>MSPLDQLDRPLAALEELRMLTDAVPVLISFFDENLVCRFANAHHNRWYGRSPQELIGLPMSEFLPPEIYAKRLPYLARVAAGEQVSFDAPVPHRDGTLHDAAIRYVPKMGPRGFAGFYTLVFDVAVQQHRFRSVFDGNAVAFWEIDVSGVTALLMAEVERGVTDPIAQLATDPLRIRAAMDAVRIIDVNDKAASLFGVDRDAVAGRSVSRFWPPASETAFVGSVAASFQGDATYEVETVLLRADGRLVDVLFTCAFPRDAGPAHYVTVGFVDISERVAKERALAKVQADLAHAARVATLGELTASIAHEVNQPLAAVAANGNAALRWLNRPVPDIGEVKAAIDRIIEEATRASEIIARTRALAMKGETERQVFCPNTMVHDAVALVRRQLDAGGVELRLELADDLPPINADRIQLQQVTINLMINAAQAMADQPAGTRQLTVASRHEGDAVLFEVADTGPGFPGCDSSKLFGAFYTTKPTGMGMGLSVARTIVEAHGGVIDAYCLGEGTGAAFRFTVPAHDGDDCPNHTQV</sequence>
<dbReference type="InterPro" id="IPR036097">
    <property type="entry name" value="HisK_dim/P_sf"/>
</dbReference>
<keyword evidence="3" id="KW-0597">Phosphoprotein</keyword>
<accession>A0ABV7XAI8</accession>
<dbReference type="PRINTS" id="PR00344">
    <property type="entry name" value="BCTRLSENSOR"/>
</dbReference>
<name>A0ABV7XAI8_9SPHN</name>
<keyword evidence="7" id="KW-0067">ATP-binding</keyword>
<dbReference type="InterPro" id="IPR003661">
    <property type="entry name" value="HisK_dim/P_dom"/>
</dbReference>
<keyword evidence="8" id="KW-0902">Two-component regulatory system</keyword>
<keyword evidence="4" id="KW-0808">Transferase</keyword>
<feature type="domain" description="Histidine kinase" evidence="9">
    <location>
        <begin position="305"/>
        <end position="521"/>
    </location>
</feature>
<dbReference type="PANTHER" id="PTHR43065">
    <property type="entry name" value="SENSOR HISTIDINE KINASE"/>
    <property type="match status" value="1"/>
</dbReference>
<dbReference type="SMART" id="SM00091">
    <property type="entry name" value="PAS"/>
    <property type="match status" value="2"/>
</dbReference>
<dbReference type="SUPFAM" id="SSF47384">
    <property type="entry name" value="Homodimeric domain of signal transducing histidine kinase"/>
    <property type="match status" value="1"/>
</dbReference>
<dbReference type="SMART" id="SM00387">
    <property type="entry name" value="HATPase_c"/>
    <property type="match status" value="1"/>
</dbReference>
<evidence type="ECO:0000256" key="1">
    <source>
        <dbReference type="ARBA" id="ARBA00000085"/>
    </source>
</evidence>
<keyword evidence="5" id="KW-0547">Nucleotide-binding</keyword>
<dbReference type="InterPro" id="IPR013656">
    <property type="entry name" value="PAS_4"/>
</dbReference>
<dbReference type="CDD" id="cd00130">
    <property type="entry name" value="PAS"/>
    <property type="match status" value="2"/>
</dbReference>
<dbReference type="EC" id="2.7.13.3" evidence="2"/>
<dbReference type="Gene3D" id="1.10.287.130">
    <property type="match status" value="1"/>
</dbReference>
<dbReference type="Pfam" id="PF08448">
    <property type="entry name" value="PAS_4"/>
    <property type="match status" value="1"/>
</dbReference>
<evidence type="ECO:0000256" key="2">
    <source>
        <dbReference type="ARBA" id="ARBA00012438"/>
    </source>
</evidence>
<dbReference type="SUPFAM" id="SSF55874">
    <property type="entry name" value="ATPase domain of HSP90 chaperone/DNA topoisomerase II/histidine kinase"/>
    <property type="match status" value="1"/>
</dbReference>
<dbReference type="InterPro" id="IPR036890">
    <property type="entry name" value="HATPase_C_sf"/>
</dbReference>
<dbReference type="Pfam" id="PF13426">
    <property type="entry name" value="PAS_9"/>
    <property type="match status" value="1"/>
</dbReference>
<keyword evidence="11" id="KW-1185">Reference proteome</keyword>
<dbReference type="Pfam" id="PF02518">
    <property type="entry name" value="HATPase_c"/>
    <property type="match status" value="1"/>
</dbReference>
<dbReference type="SMART" id="SM00388">
    <property type="entry name" value="HisKA"/>
    <property type="match status" value="1"/>
</dbReference>
<dbReference type="SUPFAM" id="SSF55785">
    <property type="entry name" value="PYP-like sensor domain (PAS domain)"/>
    <property type="match status" value="2"/>
</dbReference>
<gene>
    <name evidence="10" type="ORF">ACFOMD_06985</name>
</gene>
<evidence type="ECO:0000256" key="4">
    <source>
        <dbReference type="ARBA" id="ARBA00022679"/>
    </source>
</evidence>
<dbReference type="InterPro" id="IPR004358">
    <property type="entry name" value="Sig_transdc_His_kin-like_C"/>
</dbReference>
<organism evidence="10 11">
    <name type="scientific">Sphingoaurantiacus capsulatus</name>
    <dbReference type="NCBI Taxonomy" id="1771310"/>
    <lineage>
        <taxon>Bacteria</taxon>
        <taxon>Pseudomonadati</taxon>
        <taxon>Pseudomonadota</taxon>
        <taxon>Alphaproteobacteria</taxon>
        <taxon>Sphingomonadales</taxon>
        <taxon>Sphingosinicellaceae</taxon>
        <taxon>Sphingoaurantiacus</taxon>
    </lineage>
</organism>
<dbReference type="InterPro" id="IPR035965">
    <property type="entry name" value="PAS-like_dom_sf"/>
</dbReference>
<dbReference type="InterPro" id="IPR005467">
    <property type="entry name" value="His_kinase_dom"/>
</dbReference>
<dbReference type="NCBIfam" id="TIGR00229">
    <property type="entry name" value="sensory_box"/>
    <property type="match status" value="1"/>
</dbReference>
<evidence type="ECO:0000256" key="7">
    <source>
        <dbReference type="ARBA" id="ARBA00022840"/>
    </source>
</evidence>